<dbReference type="EMBL" id="AGEL01000015">
    <property type="protein sequence ID" value="EHO15658.1"/>
    <property type="molecule type" value="Genomic_DNA"/>
</dbReference>
<dbReference type="AlphaFoldDB" id="A0AA37DFK4"/>
<dbReference type="Proteomes" id="UP000018466">
    <property type="component" value="Unassembled WGS sequence"/>
</dbReference>
<gene>
    <name evidence="1" type="ORF">HMPREF9623_01979</name>
</gene>
<name>A0AA37DFK4_9FIRM</name>
<reference evidence="1 2" key="1">
    <citation type="submission" date="2011-10" db="EMBL/GenBank/DDBJ databases">
        <title>The Genome Sequence of Lachnospiraceae bacterium ACC2.</title>
        <authorList>
            <consortium name="The Broad Institute Genome Sequencing Platform"/>
            <person name="Earl A."/>
            <person name="Ward D."/>
            <person name="Feldgarden M."/>
            <person name="Gevers D."/>
            <person name="Sizova M."/>
            <person name="Hazen A."/>
            <person name="Epstein S."/>
            <person name="Young S.K."/>
            <person name="Zeng Q."/>
            <person name="Gargeya S."/>
            <person name="Fitzgerald M."/>
            <person name="Haas B."/>
            <person name="Abouelleil A."/>
            <person name="Alvarado L."/>
            <person name="Arachchi H.M."/>
            <person name="Berlin A."/>
            <person name="Brown A."/>
            <person name="Chapman S.B."/>
            <person name="Chen Z."/>
            <person name="Dunbar C."/>
            <person name="Freedman E."/>
            <person name="Gearin G."/>
            <person name="Goldberg J."/>
            <person name="Griggs A."/>
            <person name="Gujja S."/>
            <person name="Heiman D."/>
            <person name="Howarth C."/>
            <person name="Larson L."/>
            <person name="Lui A."/>
            <person name="MacDonald P.J.P."/>
            <person name="Montmayeur A."/>
            <person name="Murphy C."/>
            <person name="Neiman D."/>
            <person name="Pearson M."/>
            <person name="Priest M."/>
            <person name="Roberts A."/>
            <person name="Saif S."/>
            <person name="Shea T."/>
            <person name="Shenoy N."/>
            <person name="Sisk P."/>
            <person name="Stolte C."/>
            <person name="Sykes S."/>
            <person name="Wortman J."/>
            <person name="Nusbaum C."/>
            <person name="Birren B."/>
        </authorList>
    </citation>
    <scope>NUCLEOTIDE SEQUENCE [LARGE SCALE GENOMIC DNA]</scope>
    <source>
        <strain evidence="1 2">ACC2</strain>
    </source>
</reference>
<accession>A0AA37DFK4</accession>
<dbReference type="GeneID" id="86941705"/>
<evidence type="ECO:0000313" key="2">
    <source>
        <dbReference type="Proteomes" id="UP000018466"/>
    </source>
</evidence>
<proteinExistence type="predicted"/>
<sequence length="436" mass="49064">MKHKIEEIRGKNFVKVGTAEEFFKCSTGAEDMQARENLKRIIEPWLSAALQTDHLAMLIGAGFTAAVCQIASVNSSSMGTANFGKFDEKINAYAEKAATRLGRGKYNIEDQLRTAISLLQGYEIDGEEDNSKDLRECIDNVLSEFSESILSSECNLFRTVKSDNNQAAFKAIAMLKSFLLTFASRNATRERTHIFTTNYDRMIEYGCDLAGIKILDRFWGKIIPKFEESPSGIDYYYRTLDAKNEFRFAEGVVRYTKIHGSVDWYEEGGVVYRDALRFGAEKVQLPTGDSYKDHLMIYPNSMKSVETAFYPYAELFRDFSSAICRPNSTLVTYGYGFGDTHINKIIKEMLHTPSTHIVIIAYSVDARLEAFLKQINMAQVTLLAGEEFASLENLVNYYLPKAAIDTLTETASKLVEARRGYVESGKGGENNNDAEL</sequence>
<dbReference type="RefSeq" id="WP_009533785.1">
    <property type="nucleotide sequence ID" value="NZ_JH590865.1"/>
</dbReference>
<dbReference type="Pfam" id="PF13289">
    <property type="entry name" value="SIR2_2"/>
    <property type="match status" value="1"/>
</dbReference>
<keyword evidence="2" id="KW-1185">Reference proteome</keyword>
<evidence type="ECO:0008006" key="3">
    <source>
        <dbReference type="Google" id="ProtNLM"/>
    </source>
</evidence>
<organism evidence="1 2">
    <name type="scientific">Stomatobaculum longum</name>
    <dbReference type="NCBI Taxonomy" id="796942"/>
    <lineage>
        <taxon>Bacteria</taxon>
        <taxon>Bacillati</taxon>
        <taxon>Bacillota</taxon>
        <taxon>Clostridia</taxon>
        <taxon>Lachnospirales</taxon>
        <taxon>Lachnospiraceae</taxon>
        <taxon>Stomatobaculum</taxon>
    </lineage>
</organism>
<evidence type="ECO:0000313" key="1">
    <source>
        <dbReference type="EMBL" id="EHO15658.1"/>
    </source>
</evidence>
<protein>
    <recommendedName>
        <fullName evidence="3">SIR2-like domain-containing protein</fullName>
    </recommendedName>
</protein>
<comment type="caution">
    <text evidence="1">The sequence shown here is derived from an EMBL/GenBank/DDBJ whole genome shotgun (WGS) entry which is preliminary data.</text>
</comment>